<gene>
    <name evidence="2" type="ORF">SS1G_00384</name>
</gene>
<accession>A7E512</accession>
<dbReference type="EMBL" id="CH476621">
    <property type="protein sequence ID" value="EDN90984.1"/>
    <property type="molecule type" value="Genomic_DNA"/>
</dbReference>
<dbReference type="Proteomes" id="UP000001312">
    <property type="component" value="Unassembled WGS sequence"/>
</dbReference>
<dbReference type="InParanoid" id="A7E512"/>
<dbReference type="HOGENOM" id="CLU_1147774_0_0_1"/>
<proteinExistence type="predicted"/>
<reference evidence="3" key="1">
    <citation type="journal article" date="2011" name="PLoS Genet.">
        <title>Genomic analysis of the necrotrophic fungal pathogens Sclerotinia sclerotiorum and Botrytis cinerea.</title>
        <authorList>
            <person name="Amselem J."/>
            <person name="Cuomo C.A."/>
            <person name="van Kan J.A."/>
            <person name="Viaud M."/>
            <person name="Benito E.P."/>
            <person name="Couloux A."/>
            <person name="Coutinho P.M."/>
            <person name="de Vries R.P."/>
            <person name="Dyer P.S."/>
            <person name="Fillinger S."/>
            <person name="Fournier E."/>
            <person name="Gout L."/>
            <person name="Hahn M."/>
            <person name="Kohn L."/>
            <person name="Lapalu N."/>
            <person name="Plummer K.M."/>
            <person name="Pradier J.M."/>
            <person name="Quevillon E."/>
            <person name="Sharon A."/>
            <person name="Simon A."/>
            <person name="ten Have A."/>
            <person name="Tudzynski B."/>
            <person name="Tudzynski P."/>
            <person name="Wincker P."/>
            <person name="Andrew M."/>
            <person name="Anthouard V."/>
            <person name="Beever R.E."/>
            <person name="Beffa R."/>
            <person name="Benoit I."/>
            <person name="Bouzid O."/>
            <person name="Brault B."/>
            <person name="Chen Z."/>
            <person name="Choquer M."/>
            <person name="Collemare J."/>
            <person name="Cotton P."/>
            <person name="Danchin E.G."/>
            <person name="Da Silva C."/>
            <person name="Gautier A."/>
            <person name="Giraud C."/>
            <person name="Giraud T."/>
            <person name="Gonzalez C."/>
            <person name="Grossetete S."/>
            <person name="Guldener U."/>
            <person name="Henrissat B."/>
            <person name="Howlett B.J."/>
            <person name="Kodira C."/>
            <person name="Kretschmer M."/>
            <person name="Lappartient A."/>
            <person name="Leroch M."/>
            <person name="Levis C."/>
            <person name="Mauceli E."/>
            <person name="Neuveglise C."/>
            <person name="Oeser B."/>
            <person name="Pearson M."/>
            <person name="Poulain J."/>
            <person name="Poussereau N."/>
            <person name="Quesneville H."/>
            <person name="Rascle C."/>
            <person name="Schumacher J."/>
            <person name="Segurens B."/>
            <person name="Sexton A."/>
            <person name="Silva E."/>
            <person name="Sirven C."/>
            <person name="Soanes D.M."/>
            <person name="Talbot N.J."/>
            <person name="Templeton M."/>
            <person name="Yandava C."/>
            <person name="Yarden O."/>
            <person name="Zeng Q."/>
            <person name="Rollins J.A."/>
            <person name="Lebrun M.H."/>
            <person name="Dickman M."/>
        </authorList>
    </citation>
    <scope>NUCLEOTIDE SEQUENCE [LARGE SCALE GENOMIC DNA]</scope>
    <source>
        <strain evidence="3">ATCC 18683 / 1980 / Ss-1</strain>
    </source>
</reference>
<keyword evidence="3" id="KW-1185">Reference proteome</keyword>
<dbReference type="GeneID" id="5494215"/>
<evidence type="ECO:0000256" key="1">
    <source>
        <dbReference type="SAM" id="MobiDB-lite"/>
    </source>
</evidence>
<dbReference type="AlphaFoldDB" id="A7E512"/>
<protein>
    <submittedName>
        <fullName evidence="2">Uncharacterized protein</fullName>
    </submittedName>
</protein>
<evidence type="ECO:0000313" key="2">
    <source>
        <dbReference type="EMBL" id="EDN90984.1"/>
    </source>
</evidence>
<dbReference type="RefSeq" id="XP_001598298.1">
    <property type="nucleotide sequence ID" value="XM_001598248.1"/>
</dbReference>
<name>A7E512_SCLS1</name>
<feature type="region of interest" description="Disordered" evidence="1">
    <location>
        <begin position="222"/>
        <end position="242"/>
    </location>
</feature>
<evidence type="ECO:0000313" key="3">
    <source>
        <dbReference type="Proteomes" id="UP000001312"/>
    </source>
</evidence>
<organism evidence="2 3">
    <name type="scientific">Sclerotinia sclerotiorum (strain ATCC 18683 / 1980 / Ss-1)</name>
    <name type="common">White mold</name>
    <name type="synonym">Whetzelinia sclerotiorum</name>
    <dbReference type="NCBI Taxonomy" id="665079"/>
    <lineage>
        <taxon>Eukaryota</taxon>
        <taxon>Fungi</taxon>
        <taxon>Dikarya</taxon>
        <taxon>Ascomycota</taxon>
        <taxon>Pezizomycotina</taxon>
        <taxon>Leotiomycetes</taxon>
        <taxon>Helotiales</taxon>
        <taxon>Sclerotiniaceae</taxon>
        <taxon>Sclerotinia</taxon>
    </lineage>
</organism>
<sequence length="242" mass="27059">MSSSSQLVVSPLTSNCHRPTEYASLTTKYGFLETAKRVDQLGARRCFRRLTRCDSLLELALPLRPKTAAKDDRGTISRVRIRTLALQLLAELDDIHMTNAIGPAFLAVSLGLDEHERLSGASIVQEHLSHTSDYRSLPSCRSNRPKALSYPYLATIPSLPNLGKPSQPFNDRNIGHGSLSLVYVSHFGRFQHVCSSSQPELTSNVISIGFLVRNALKMVHDRRASAPWRQNHTSSRKDYLHR</sequence>
<dbReference type="KEGG" id="ssl:SS1G_00384"/>